<feature type="domain" description="U-box" evidence="1">
    <location>
        <begin position="43"/>
        <end position="108"/>
    </location>
</feature>
<keyword evidence="4" id="KW-1185">Reference proteome</keyword>
<dbReference type="Proteomes" id="UP000254476">
    <property type="component" value="Unassembled WGS sequence"/>
</dbReference>
<dbReference type="EMBL" id="LNYE01000029">
    <property type="protein sequence ID" value="KTD06550.1"/>
    <property type="molecule type" value="Genomic_DNA"/>
</dbReference>
<accession>A0A378JEF6</accession>
<dbReference type="InterPro" id="IPR013083">
    <property type="entry name" value="Znf_RING/FYVE/PHD"/>
</dbReference>
<dbReference type="Gene3D" id="3.30.40.10">
    <property type="entry name" value="Zinc/RING finger domain, C3HC4 (zinc finger)"/>
    <property type="match status" value="1"/>
</dbReference>
<dbReference type="Pfam" id="PF04564">
    <property type="entry name" value="U-box"/>
    <property type="match status" value="1"/>
</dbReference>
<sequence length="125" mass="14730">MYQSSKNQVQIDEIIGKPDSKTKKFKKKIAQIERLPDLVIPEDYKCPLSKCLMIEPIQLDDGHFYDRSSIIMYLENNPRAVCPLNRNYKVELRFYPTNVFMKNEIENYVNQQLQTLSESVSPRLN</sequence>
<protein>
    <submittedName>
        <fullName evidence="2">U-box domain protein</fullName>
    </submittedName>
    <submittedName>
        <fullName evidence="3">Ubiquitin fusion degradation protein 2</fullName>
    </submittedName>
</protein>
<dbReference type="EMBL" id="UGOB01000001">
    <property type="protein sequence ID" value="STX45371.1"/>
    <property type="molecule type" value="Genomic_DNA"/>
</dbReference>
<dbReference type="RefSeq" id="WP_058500286.1">
    <property type="nucleotide sequence ID" value="NZ_CAAAHW010000005.1"/>
</dbReference>
<dbReference type="SMART" id="SM00504">
    <property type="entry name" value="Ubox"/>
    <property type="match status" value="1"/>
</dbReference>
<name>A0A378JEF6_9GAMM</name>
<dbReference type="SUPFAM" id="SSF57850">
    <property type="entry name" value="RING/U-box"/>
    <property type="match status" value="1"/>
</dbReference>
<evidence type="ECO:0000313" key="2">
    <source>
        <dbReference type="EMBL" id="KTD06550.1"/>
    </source>
</evidence>
<dbReference type="GO" id="GO:0016567">
    <property type="term" value="P:protein ubiquitination"/>
    <property type="evidence" value="ECO:0007669"/>
    <property type="project" value="InterPro"/>
</dbReference>
<evidence type="ECO:0000313" key="3">
    <source>
        <dbReference type="EMBL" id="STX45371.1"/>
    </source>
</evidence>
<evidence type="ECO:0000259" key="1">
    <source>
        <dbReference type="SMART" id="SM00504"/>
    </source>
</evidence>
<proteinExistence type="predicted"/>
<dbReference type="InterPro" id="IPR003613">
    <property type="entry name" value="Ubox_domain"/>
</dbReference>
<evidence type="ECO:0000313" key="4">
    <source>
        <dbReference type="Proteomes" id="UP000054691"/>
    </source>
</evidence>
<organism evidence="3 5">
    <name type="scientific">Legionella gratiana</name>
    <dbReference type="NCBI Taxonomy" id="45066"/>
    <lineage>
        <taxon>Bacteria</taxon>
        <taxon>Pseudomonadati</taxon>
        <taxon>Pseudomonadota</taxon>
        <taxon>Gammaproteobacteria</taxon>
        <taxon>Legionellales</taxon>
        <taxon>Legionellaceae</taxon>
        <taxon>Legionella</taxon>
    </lineage>
</organism>
<reference evidence="2 4" key="1">
    <citation type="submission" date="2015-11" db="EMBL/GenBank/DDBJ databases">
        <title>Genomic analysis of 38 Legionella species identifies large and diverse effector repertoires.</title>
        <authorList>
            <person name="Burstein D."/>
            <person name="Amaro F."/>
            <person name="Zusman T."/>
            <person name="Lifshitz Z."/>
            <person name="Cohen O."/>
            <person name="Gilbert J.A."/>
            <person name="Pupko T."/>
            <person name="Shuman H.A."/>
            <person name="Segal G."/>
        </authorList>
    </citation>
    <scope>NUCLEOTIDE SEQUENCE [LARGE SCALE GENOMIC DNA]</scope>
    <source>
        <strain evidence="2 4">Lyon 8420412</strain>
    </source>
</reference>
<evidence type="ECO:0000313" key="5">
    <source>
        <dbReference type="Proteomes" id="UP000254476"/>
    </source>
</evidence>
<dbReference type="AlphaFoldDB" id="A0A378JEF6"/>
<dbReference type="Proteomes" id="UP000054691">
    <property type="component" value="Unassembled WGS sequence"/>
</dbReference>
<reference evidence="3 5" key="2">
    <citation type="submission" date="2018-06" db="EMBL/GenBank/DDBJ databases">
        <authorList>
            <consortium name="Pathogen Informatics"/>
            <person name="Doyle S."/>
        </authorList>
    </citation>
    <scope>NUCLEOTIDE SEQUENCE [LARGE SCALE GENOMIC DNA]</scope>
    <source>
        <strain evidence="3 5">NCTC12388</strain>
    </source>
</reference>
<dbReference type="GO" id="GO:0004842">
    <property type="term" value="F:ubiquitin-protein transferase activity"/>
    <property type="evidence" value="ECO:0007669"/>
    <property type="project" value="InterPro"/>
</dbReference>
<gene>
    <name evidence="2" type="ORF">Lgra_3327</name>
    <name evidence="3" type="ORF">NCTC12388_02100</name>
</gene>